<feature type="chain" id="PRO_5003890751" evidence="1">
    <location>
        <begin position="22"/>
        <end position="481"/>
    </location>
</feature>
<dbReference type="Gene3D" id="1.25.40.10">
    <property type="entry name" value="Tetratricopeptide repeat domain"/>
    <property type="match status" value="1"/>
</dbReference>
<dbReference type="Proteomes" id="UP000006330">
    <property type="component" value="Unassembled WGS sequence"/>
</dbReference>
<dbReference type="InterPro" id="IPR011990">
    <property type="entry name" value="TPR-like_helical_dom_sf"/>
</dbReference>
<keyword evidence="1" id="KW-0732">Signal</keyword>
<dbReference type="SUPFAM" id="SSF103088">
    <property type="entry name" value="OmpA-like"/>
    <property type="match status" value="1"/>
</dbReference>
<name>K5Y9B1_9BACT</name>
<proteinExistence type="predicted"/>
<feature type="signal peptide" evidence="1">
    <location>
        <begin position="1"/>
        <end position="21"/>
    </location>
</feature>
<dbReference type="RefSeq" id="WP_007657310.1">
    <property type="nucleotide sequence ID" value="NZ_JH976475.1"/>
</dbReference>
<comment type="caution">
    <text evidence="2">The sequence shown here is derived from an EMBL/GenBank/DDBJ whole genome shotgun (WGS) entry which is preliminary data.</text>
</comment>
<evidence type="ECO:0000313" key="3">
    <source>
        <dbReference type="Proteomes" id="UP000006330"/>
    </source>
</evidence>
<evidence type="ECO:0000313" key="2">
    <source>
        <dbReference type="EMBL" id="EKN09857.1"/>
    </source>
</evidence>
<dbReference type="AlphaFoldDB" id="K5Y9B1"/>
<gene>
    <name evidence="2" type="ORF">HMPREF1076_04104</name>
</gene>
<accession>K5Y9B1</accession>
<dbReference type="InterPro" id="IPR036737">
    <property type="entry name" value="OmpA-like_sf"/>
</dbReference>
<dbReference type="PATRIC" id="fig|999418.3.peg.4177"/>
<organism evidence="2 3">
    <name type="scientific">Parabacteroides goldsteinii CL02T12C30</name>
    <dbReference type="NCBI Taxonomy" id="999418"/>
    <lineage>
        <taxon>Bacteria</taxon>
        <taxon>Pseudomonadati</taxon>
        <taxon>Bacteroidota</taxon>
        <taxon>Bacteroidia</taxon>
        <taxon>Bacteroidales</taxon>
        <taxon>Tannerellaceae</taxon>
        <taxon>Parabacteroides</taxon>
    </lineage>
</organism>
<dbReference type="HOGENOM" id="CLU_026852_0_0_10"/>
<dbReference type="OrthoDB" id="1100173at2"/>
<dbReference type="Gene3D" id="3.30.1330.60">
    <property type="entry name" value="OmpA-like domain"/>
    <property type="match status" value="1"/>
</dbReference>
<evidence type="ECO:0000256" key="1">
    <source>
        <dbReference type="SAM" id="SignalP"/>
    </source>
</evidence>
<sequence length="481" mass="53671">MKMNKSLLIATSLLAATALQAQEIKVKDKNVEQSEGTLLVGMTLDFSGIEVPAGRSIVCTPVVASGDSIRPLTPIILNGRDRHILYERTGRTYATHGEYALRRTKGEPQTFGYTARTPMASWMKRAEIALVTDECGCGWETLQNDRSTLFPINFIEPIVLNPVPAFLAPAAEEVKRRTLNGQAFLDFPVNSTEIRPDYRKNPSELAAIRQTIDAVKDNNYATITRLAIKGFASPEGTYANNRRLAEGRAQALFNYVMGLYKFSNRTTYDVTSEPEDWEGLEARLEASTLDGKAEALAIVRADGPADFDAREAKLKQLPAYKQILAEIYPALRRSDYVVEYNIRNFTVEEARELIHRDPSQLSLEEMHRVALSYPAGSDEFKEVFEIAVRMYPDDPVSNLNAAHIALQNKQPDRARRYLAKATPSAHKELAEAILLMLGEQWAEAEKTLTRLTGNPEVADAAAANLEQVKQMIEYTLLTSKK</sequence>
<reference evidence="2 3" key="1">
    <citation type="submission" date="2012-02" db="EMBL/GenBank/DDBJ databases">
        <title>The Genome Sequence of Parabacteroides goldsteinii CL02T12C30.</title>
        <authorList>
            <consortium name="The Broad Institute Genome Sequencing Platform"/>
            <person name="Earl A."/>
            <person name="Ward D."/>
            <person name="Feldgarden M."/>
            <person name="Gevers D."/>
            <person name="Zitomersky N.L."/>
            <person name="Coyne M.J."/>
            <person name="Comstock L.E."/>
            <person name="Young S.K."/>
            <person name="Zeng Q."/>
            <person name="Gargeya S."/>
            <person name="Fitzgerald M."/>
            <person name="Haas B."/>
            <person name="Abouelleil A."/>
            <person name="Alvarado L."/>
            <person name="Arachchi H.M."/>
            <person name="Berlin A."/>
            <person name="Chapman S.B."/>
            <person name="Gearin G."/>
            <person name="Goldberg J."/>
            <person name="Griggs A."/>
            <person name="Gujja S."/>
            <person name="Hansen M."/>
            <person name="Heiman D."/>
            <person name="Howarth C."/>
            <person name="Larimer J."/>
            <person name="Lui A."/>
            <person name="MacDonald P.J.P."/>
            <person name="McCowen C."/>
            <person name="Montmayeur A."/>
            <person name="Murphy C."/>
            <person name="Neiman D."/>
            <person name="Pearson M."/>
            <person name="Priest M."/>
            <person name="Roberts A."/>
            <person name="Saif S."/>
            <person name="Shea T."/>
            <person name="Sisk P."/>
            <person name="Stolte C."/>
            <person name="Sykes S."/>
            <person name="Wortman J."/>
            <person name="Nusbaum C."/>
            <person name="Birren B."/>
        </authorList>
    </citation>
    <scope>NUCLEOTIDE SEQUENCE [LARGE SCALE GENOMIC DNA]</scope>
    <source>
        <strain evidence="2 3">CL02T12C30</strain>
    </source>
</reference>
<dbReference type="EMBL" id="AGZO01000029">
    <property type="protein sequence ID" value="EKN09857.1"/>
    <property type="molecule type" value="Genomic_DNA"/>
</dbReference>
<protein>
    <submittedName>
        <fullName evidence="2">Uncharacterized protein</fullName>
    </submittedName>
</protein>